<keyword evidence="6" id="KW-1185">Reference proteome</keyword>
<keyword evidence="3" id="KW-1133">Transmembrane helix</keyword>
<dbReference type="AlphaFoldDB" id="A0A1I0YX26"/>
<evidence type="ECO:0000256" key="3">
    <source>
        <dbReference type="SAM" id="Phobius"/>
    </source>
</evidence>
<protein>
    <submittedName>
        <fullName evidence="5">Surface antigen</fullName>
    </submittedName>
</protein>
<keyword evidence="2 3" id="KW-0472">Membrane</keyword>
<organism evidence="5 6">
    <name type="scientific">Algoriphagus aquimarinus</name>
    <dbReference type="NCBI Taxonomy" id="237018"/>
    <lineage>
        <taxon>Bacteria</taxon>
        <taxon>Pseudomonadati</taxon>
        <taxon>Bacteroidota</taxon>
        <taxon>Cytophagia</taxon>
        <taxon>Cytophagales</taxon>
        <taxon>Cyclobacteriaceae</taxon>
        <taxon>Algoriphagus</taxon>
    </lineage>
</organism>
<name>A0A1I0YX26_9BACT</name>
<sequence>MSYQVASANSETINKPKSSFKEISIFSIKPFLINALLIQVLTTGRQMVNFILTWCAEESQVIMTYVSSIMKYFALVFLLFLLCSIPDGLARQDKDSINSKLTVVVLPIVYFTPETSWVFGAGTVANFKLGQASETYESQIATGIAYSLYDQILTFSNWRIYTDENKNLFLGELGWYRYVFFFYGIGPNVEEANRESYNAILPRFRFSYARQIKPNINLGLRYTFDNFKITEKLDGGLLTSGDYVGENGGAISGLGPLLIYDSRDNQLFPTKGNYLETSIQRFDGFLGSDFNYWNFMVDARKIFQLKKDQLLATNLLGQFNAGEAPFFALSQLGGNKVMRGLFEGKYRDMNLIAFQTEYRRMFLPRWGAVAFGGVGNVFSSENPFELGQTKVTYGVGGRFKLTKKKKLNLRLDLAHSPGEDLQFYFTFGEAF</sequence>
<feature type="domain" description="Bacterial surface antigen (D15)" evidence="4">
    <location>
        <begin position="188"/>
        <end position="431"/>
    </location>
</feature>
<evidence type="ECO:0000259" key="4">
    <source>
        <dbReference type="Pfam" id="PF01103"/>
    </source>
</evidence>
<accession>A0A1I0YX26</accession>
<dbReference type="RefSeq" id="WP_139229063.1">
    <property type="nucleotide sequence ID" value="NZ_FOKK01000005.1"/>
</dbReference>
<gene>
    <name evidence="5" type="ORF">SAMN04489723_105123</name>
</gene>
<dbReference type="OrthoDB" id="9771071at2"/>
<keyword evidence="3" id="KW-0812">Transmembrane</keyword>
<feature type="transmembrane region" description="Helical" evidence="3">
    <location>
        <begin position="62"/>
        <end position="85"/>
    </location>
</feature>
<evidence type="ECO:0000313" key="6">
    <source>
        <dbReference type="Proteomes" id="UP000198790"/>
    </source>
</evidence>
<comment type="subcellular location">
    <subcellularLocation>
        <location evidence="1">Membrane</location>
    </subcellularLocation>
</comment>
<evidence type="ECO:0000313" key="5">
    <source>
        <dbReference type="EMBL" id="SFB17925.1"/>
    </source>
</evidence>
<dbReference type="GO" id="GO:0019867">
    <property type="term" value="C:outer membrane"/>
    <property type="evidence" value="ECO:0007669"/>
    <property type="project" value="InterPro"/>
</dbReference>
<proteinExistence type="predicted"/>
<dbReference type="EMBL" id="FOKK01000005">
    <property type="protein sequence ID" value="SFB17925.1"/>
    <property type="molecule type" value="Genomic_DNA"/>
</dbReference>
<reference evidence="5 6" key="1">
    <citation type="submission" date="2016-10" db="EMBL/GenBank/DDBJ databases">
        <authorList>
            <person name="de Groot N.N."/>
        </authorList>
    </citation>
    <scope>NUCLEOTIDE SEQUENCE [LARGE SCALE GENOMIC DNA]</scope>
    <source>
        <strain evidence="5 6">DSM 23399</strain>
    </source>
</reference>
<dbReference type="Proteomes" id="UP000198790">
    <property type="component" value="Unassembled WGS sequence"/>
</dbReference>
<dbReference type="STRING" id="237018.SAMN04489723_105123"/>
<dbReference type="Gene3D" id="2.40.160.50">
    <property type="entry name" value="membrane protein fhac: a member of the omp85/tpsb transporter family"/>
    <property type="match status" value="1"/>
</dbReference>
<dbReference type="Pfam" id="PF01103">
    <property type="entry name" value="Omp85"/>
    <property type="match status" value="1"/>
</dbReference>
<evidence type="ECO:0000256" key="1">
    <source>
        <dbReference type="ARBA" id="ARBA00004370"/>
    </source>
</evidence>
<evidence type="ECO:0000256" key="2">
    <source>
        <dbReference type="ARBA" id="ARBA00023136"/>
    </source>
</evidence>
<dbReference type="InterPro" id="IPR000184">
    <property type="entry name" value="Bac_surfAg_D15"/>
</dbReference>
<feature type="transmembrane region" description="Helical" evidence="3">
    <location>
        <begin position="23"/>
        <end position="42"/>
    </location>
</feature>